<dbReference type="GO" id="GO:0003676">
    <property type="term" value="F:nucleic acid binding"/>
    <property type="evidence" value="ECO:0007669"/>
    <property type="project" value="InterPro"/>
</dbReference>
<dbReference type="AlphaFoldDB" id="A0AA39UGN7"/>
<dbReference type="SUPFAM" id="SSF53098">
    <property type="entry name" value="Ribonuclease H-like"/>
    <property type="match status" value="1"/>
</dbReference>
<gene>
    <name evidence="3" type="ORF">LWI29_006948</name>
</gene>
<feature type="domain" description="Integrase catalytic" evidence="2">
    <location>
        <begin position="1"/>
        <end position="112"/>
    </location>
</feature>
<dbReference type="PROSITE" id="PS50994">
    <property type="entry name" value="INTEGRASE"/>
    <property type="match status" value="1"/>
</dbReference>
<dbReference type="InterPro" id="IPR036397">
    <property type="entry name" value="RNaseH_sf"/>
</dbReference>
<evidence type="ECO:0000313" key="3">
    <source>
        <dbReference type="EMBL" id="KAK0570819.1"/>
    </source>
</evidence>
<proteinExistence type="predicted"/>
<dbReference type="Proteomes" id="UP001168877">
    <property type="component" value="Unassembled WGS sequence"/>
</dbReference>
<dbReference type="InterPro" id="IPR001584">
    <property type="entry name" value="Integrase_cat-core"/>
</dbReference>
<dbReference type="Gene3D" id="3.30.420.10">
    <property type="entry name" value="Ribonuclease H-like superfamily/Ribonuclease H"/>
    <property type="match status" value="1"/>
</dbReference>
<dbReference type="InterPro" id="IPR012337">
    <property type="entry name" value="RNaseH-like_sf"/>
</dbReference>
<comment type="caution">
    <text evidence="3">The sequence shown here is derived from an EMBL/GenBank/DDBJ whole genome shotgun (WGS) entry which is preliminary data.</text>
</comment>
<protein>
    <recommendedName>
        <fullName evidence="2">Integrase catalytic domain-containing protein</fullName>
    </recommendedName>
</protein>
<dbReference type="PANTHER" id="PTHR37984">
    <property type="entry name" value="PROTEIN CBG26694"/>
    <property type="match status" value="1"/>
</dbReference>
<reference evidence="3" key="1">
    <citation type="journal article" date="2022" name="Plant J.">
        <title>Strategies of tolerance reflected in two North American maple genomes.</title>
        <authorList>
            <person name="McEvoy S.L."/>
            <person name="Sezen U.U."/>
            <person name="Trouern-Trend A."/>
            <person name="McMahon S.M."/>
            <person name="Schaberg P.G."/>
            <person name="Yang J."/>
            <person name="Wegrzyn J.L."/>
            <person name="Swenson N.G."/>
        </authorList>
    </citation>
    <scope>NUCLEOTIDE SEQUENCE</scope>
    <source>
        <strain evidence="3">NS2018</strain>
    </source>
</reference>
<dbReference type="PANTHER" id="PTHR37984:SF5">
    <property type="entry name" value="PROTEIN NYNRIN-LIKE"/>
    <property type="match status" value="1"/>
</dbReference>
<accession>A0AA39UGN7</accession>
<keyword evidence="4" id="KW-1185">Reference proteome</keyword>
<organism evidence="3 4">
    <name type="scientific">Acer saccharum</name>
    <name type="common">Sugar maple</name>
    <dbReference type="NCBI Taxonomy" id="4024"/>
    <lineage>
        <taxon>Eukaryota</taxon>
        <taxon>Viridiplantae</taxon>
        <taxon>Streptophyta</taxon>
        <taxon>Embryophyta</taxon>
        <taxon>Tracheophyta</taxon>
        <taxon>Spermatophyta</taxon>
        <taxon>Magnoliopsida</taxon>
        <taxon>eudicotyledons</taxon>
        <taxon>Gunneridae</taxon>
        <taxon>Pentapetalae</taxon>
        <taxon>rosids</taxon>
        <taxon>malvids</taxon>
        <taxon>Sapindales</taxon>
        <taxon>Sapindaceae</taxon>
        <taxon>Hippocastanoideae</taxon>
        <taxon>Acereae</taxon>
        <taxon>Acer</taxon>
    </lineage>
</organism>
<evidence type="ECO:0000259" key="2">
    <source>
        <dbReference type="PROSITE" id="PS50994"/>
    </source>
</evidence>
<dbReference type="InterPro" id="IPR050951">
    <property type="entry name" value="Retrovirus_Pol_polyprotein"/>
</dbReference>
<sequence length="153" mass="17067">MPYPFAIWALDLIGPLPTAPGQAKHVIIAIDYFTRWVEAKSLVQITEANTTSFVKEYIVCRFGTPMAIITDLGKQFYNANFRFFYEERGIDLRLASVAHPQTNGLVEATNKTSRSSSKRSSNRRRGDGLMSFRASFGHTGLLKGPLLGEPLIL</sequence>
<name>A0AA39UGN7_ACESA</name>
<reference evidence="3" key="2">
    <citation type="submission" date="2023-06" db="EMBL/GenBank/DDBJ databases">
        <authorList>
            <person name="Swenson N.G."/>
            <person name="Wegrzyn J.L."/>
            <person name="Mcevoy S.L."/>
        </authorList>
    </citation>
    <scope>NUCLEOTIDE SEQUENCE</scope>
    <source>
        <strain evidence="3">NS2018</strain>
        <tissue evidence="3">Leaf</tissue>
    </source>
</reference>
<dbReference type="EMBL" id="JAUESC010000388">
    <property type="protein sequence ID" value="KAK0570819.1"/>
    <property type="molecule type" value="Genomic_DNA"/>
</dbReference>
<feature type="region of interest" description="Disordered" evidence="1">
    <location>
        <begin position="105"/>
        <end position="127"/>
    </location>
</feature>
<evidence type="ECO:0000313" key="4">
    <source>
        <dbReference type="Proteomes" id="UP001168877"/>
    </source>
</evidence>
<dbReference type="GO" id="GO:0015074">
    <property type="term" value="P:DNA integration"/>
    <property type="evidence" value="ECO:0007669"/>
    <property type="project" value="InterPro"/>
</dbReference>
<evidence type="ECO:0000256" key="1">
    <source>
        <dbReference type="SAM" id="MobiDB-lite"/>
    </source>
</evidence>
<dbReference type="Pfam" id="PF00665">
    <property type="entry name" value="rve"/>
    <property type="match status" value="1"/>
</dbReference>